<dbReference type="InterPro" id="IPR050093">
    <property type="entry name" value="ABC_SmlMolc_Importer"/>
</dbReference>
<dbReference type="FunFam" id="3.40.50.300:FF:000227">
    <property type="entry name" value="Sulfate/thiosulfate import ATP-binding protein CysA"/>
    <property type="match status" value="1"/>
</dbReference>
<evidence type="ECO:0000256" key="1">
    <source>
        <dbReference type="ARBA" id="ARBA00022448"/>
    </source>
</evidence>
<evidence type="ECO:0000256" key="3">
    <source>
        <dbReference type="ARBA" id="ARBA00022741"/>
    </source>
</evidence>
<dbReference type="SUPFAM" id="SSF52540">
    <property type="entry name" value="P-loop containing nucleoside triphosphate hydrolases"/>
    <property type="match status" value="1"/>
</dbReference>
<dbReference type="InterPro" id="IPR027417">
    <property type="entry name" value="P-loop_NTPase"/>
</dbReference>
<dbReference type="Pfam" id="PF12857">
    <property type="entry name" value="TOBE_3"/>
    <property type="match status" value="1"/>
</dbReference>
<dbReference type="InterPro" id="IPR017871">
    <property type="entry name" value="ABC_transporter-like_CS"/>
</dbReference>
<evidence type="ECO:0000256" key="6">
    <source>
        <dbReference type="ARBA" id="ARBA00023032"/>
    </source>
</evidence>
<dbReference type="NCBIfam" id="TIGR00968">
    <property type="entry name" value="3a0106s01"/>
    <property type="match status" value="1"/>
</dbReference>
<dbReference type="SMART" id="SM00382">
    <property type="entry name" value="AAA"/>
    <property type="match status" value="1"/>
</dbReference>
<dbReference type="InterPro" id="IPR003593">
    <property type="entry name" value="AAA+_ATPase"/>
</dbReference>
<evidence type="ECO:0000259" key="8">
    <source>
        <dbReference type="PROSITE" id="PS50893"/>
    </source>
</evidence>
<dbReference type="Gene3D" id="3.40.50.300">
    <property type="entry name" value="P-loop containing nucleotide triphosphate hydrolases"/>
    <property type="match status" value="1"/>
</dbReference>
<dbReference type="PROSITE" id="PS50893">
    <property type="entry name" value="ABC_TRANSPORTER_2"/>
    <property type="match status" value="1"/>
</dbReference>
<evidence type="ECO:0000256" key="5">
    <source>
        <dbReference type="ARBA" id="ARBA00022967"/>
    </source>
</evidence>
<dbReference type="eggNOG" id="COG1118">
    <property type="taxonomic scope" value="Bacteria"/>
</dbReference>
<sequence length="440" mass="49670">MGSALWHHSDSSQSGWGIRGGLRGLRSYPGADQYHVPPRGDSVQRISVFRCFCGGYPVNRDRYHQPFGQKYCRLENQTDGGKIMSIEVSQVSKTFDTFTALHELNLKIHTGELVALLGPSGSGKTTLLRIIAGLEPPDTGSIIFDGEDNTEKSTQDRKVGFVFQHYALFKNMTVFENIAFGLKVRPAKLRPGKEVIRQKVQELLALVKMEELANRYPAQLSGGQRQRIALARALAVEPKVLLLDEPFGALDAKVRKDLRRWLRKLHNEYPITSVFVTHDQEEALDVADRIVILNEGKIEQIGTPEEVYDNPANPFVYNFLGNVNLFHGRMHDGKVELGSLQLEAPEHAGIGNADIVSYIRPHDIEICLEDEGKGFIAAEIFFIRAVGPIVNLELKRLDNDEYIEVEISKEVYRSLQLKAKQNVYLRPRDFKVYVPEDYVI</sequence>
<evidence type="ECO:0000313" key="9">
    <source>
        <dbReference type="EMBL" id="BAE84744.1"/>
    </source>
</evidence>
<dbReference type="PROSITE" id="PS00211">
    <property type="entry name" value="ABC_TRANSPORTER_1"/>
    <property type="match status" value="1"/>
</dbReference>
<gene>
    <name evidence="9" type="ordered locus">DSY2955</name>
</gene>
<dbReference type="Pfam" id="PF17850">
    <property type="entry name" value="CysA_C_terminal"/>
    <property type="match status" value="1"/>
</dbReference>
<organism evidence="9 10">
    <name type="scientific">Desulfitobacterium hafniense (strain Y51)</name>
    <dbReference type="NCBI Taxonomy" id="138119"/>
    <lineage>
        <taxon>Bacteria</taxon>
        <taxon>Bacillati</taxon>
        <taxon>Bacillota</taxon>
        <taxon>Clostridia</taxon>
        <taxon>Eubacteriales</taxon>
        <taxon>Desulfitobacteriaceae</taxon>
        <taxon>Desulfitobacterium</taxon>
    </lineage>
</organism>
<dbReference type="PANTHER" id="PTHR42781">
    <property type="entry name" value="SPERMIDINE/PUTRESCINE IMPORT ATP-BINDING PROTEIN POTA"/>
    <property type="match status" value="1"/>
</dbReference>
<dbReference type="AlphaFoldDB" id="Q24T98"/>
<evidence type="ECO:0000256" key="4">
    <source>
        <dbReference type="ARBA" id="ARBA00022840"/>
    </source>
</evidence>
<dbReference type="KEGG" id="dsy:DSY2955"/>
<dbReference type="InterPro" id="IPR041193">
    <property type="entry name" value="CysA_C"/>
</dbReference>
<accession>Q24T98</accession>
<dbReference type="PANTHER" id="PTHR42781:SF4">
    <property type="entry name" value="SPERMIDINE_PUTRESCINE IMPORT ATP-BINDING PROTEIN POTA"/>
    <property type="match status" value="1"/>
</dbReference>
<keyword evidence="2" id="KW-1003">Cell membrane</keyword>
<dbReference type="EMBL" id="AP008230">
    <property type="protein sequence ID" value="BAE84744.1"/>
    <property type="molecule type" value="Genomic_DNA"/>
</dbReference>
<keyword evidence="10" id="KW-1185">Reference proteome</keyword>
<dbReference type="HOGENOM" id="CLU_000604_1_1_9"/>
<proteinExistence type="predicted"/>
<dbReference type="GO" id="GO:0015419">
    <property type="term" value="F:ABC-type sulfate transporter activity"/>
    <property type="evidence" value="ECO:0007669"/>
    <property type="project" value="InterPro"/>
</dbReference>
<evidence type="ECO:0000256" key="2">
    <source>
        <dbReference type="ARBA" id="ARBA00022475"/>
    </source>
</evidence>
<name>Q24T98_DESHY</name>
<evidence type="ECO:0000256" key="7">
    <source>
        <dbReference type="ARBA" id="ARBA00023136"/>
    </source>
</evidence>
<keyword evidence="7" id="KW-0472">Membrane</keyword>
<feature type="domain" description="ABC transporter" evidence="8">
    <location>
        <begin position="86"/>
        <end position="320"/>
    </location>
</feature>
<dbReference type="InterPro" id="IPR003439">
    <property type="entry name" value="ABC_transporter-like_ATP-bd"/>
</dbReference>
<keyword evidence="4" id="KW-0067">ATP-binding</keyword>
<dbReference type="SUPFAM" id="SSF50331">
    <property type="entry name" value="MOP-like"/>
    <property type="match status" value="1"/>
</dbReference>
<keyword evidence="5" id="KW-1278">Translocase</keyword>
<keyword evidence="1" id="KW-0813">Transport</keyword>
<reference evidence="9 10" key="1">
    <citation type="journal article" date="2006" name="J. Bacteriol.">
        <title>Complete genome sequence of the dehalorespiring bacterium Desulfitobacterium hafniense Y51 and comparison with Dehalococcoides ethenogenes 195.</title>
        <authorList>
            <person name="Nonaka H."/>
            <person name="Keresztes G."/>
            <person name="Shinoda Y."/>
            <person name="Ikenaga Y."/>
            <person name="Abe M."/>
            <person name="Naito K."/>
            <person name="Inatomi K."/>
            <person name="Furukawa K."/>
            <person name="Inui M."/>
            <person name="Yukawa H."/>
        </authorList>
    </citation>
    <scope>NUCLEOTIDE SEQUENCE [LARGE SCALE GENOMIC DNA]</scope>
    <source>
        <strain evidence="9 10">Y51</strain>
    </source>
</reference>
<dbReference type="GO" id="GO:0043190">
    <property type="term" value="C:ATP-binding cassette (ABC) transporter complex"/>
    <property type="evidence" value="ECO:0007669"/>
    <property type="project" value="InterPro"/>
</dbReference>
<dbReference type="STRING" id="138119.DSY2955"/>
<dbReference type="InterPro" id="IPR024765">
    <property type="entry name" value="TOBE-like"/>
</dbReference>
<dbReference type="InterPro" id="IPR005666">
    <property type="entry name" value="Sulph_transpt1"/>
</dbReference>
<dbReference type="Proteomes" id="UP000001946">
    <property type="component" value="Chromosome"/>
</dbReference>
<protein>
    <recommendedName>
        <fullName evidence="8">ABC transporter domain-containing protein</fullName>
    </recommendedName>
</protein>
<dbReference type="Pfam" id="PF00005">
    <property type="entry name" value="ABC_tran"/>
    <property type="match status" value="1"/>
</dbReference>
<evidence type="ECO:0000313" key="10">
    <source>
        <dbReference type="Proteomes" id="UP000001946"/>
    </source>
</evidence>
<keyword evidence="3" id="KW-0547">Nucleotide-binding</keyword>
<dbReference type="InterPro" id="IPR008995">
    <property type="entry name" value="Mo/tungstate-bd_C_term_dom"/>
</dbReference>
<dbReference type="GO" id="GO:0005524">
    <property type="term" value="F:ATP binding"/>
    <property type="evidence" value="ECO:0007669"/>
    <property type="project" value="UniProtKB-KW"/>
</dbReference>
<keyword evidence="6" id="KW-0764">Sulfate transport</keyword>
<dbReference type="GO" id="GO:0016887">
    <property type="term" value="F:ATP hydrolysis activity"/>
    <property type="evidence" value="ECO:0007669"/>
    <property type="project" value="InterPro"/>
</dbReference>
<dbReference type="CDD" id="cd03296">
    <property type="entry name" value="ABC_CysA_sulfate_importer"/>
    <property type="match status" value="1"/>
</dbReference>